<feature type="compositionally biased region" description="Low complexity" evidence="8">
    <location>
        <begin position="688"/>
        <end position="697"/>
    </location>
</feature>
<feature type="coiled-coil region" evidence="7">
    <location>
        <begin position="444"/>
        <end position="471"/>
    </location>
</feature>
<keyword evidence="7" id="KW-0175">Coiled coil</keyword>
<evidence type="ECO:0000313" key="11">
    <source>
        <dbReference type="WBParaSite" id="maker-uti_cns_0010750-snap-gene-0.4-mRNA-1"/>
    </source>
</evidence>
<keyword evidence="6" id="KW-0539">Nucleus</keyword>
<dbReference type="InterPro" id="IPR002110">
    <property type="entry name" value="Ankyrin_rpt"/>
</dbReference>
<feature type="compositionally biased region" description="Basic and acidic residues" evidence="8">
    <location>
        <begin position="766"/>
        <end position="777"/>
    </location>
</feature>
<feature type="region of interest" description="Disordered" evidence="8">
    <location>
        <begin position="684"/>
        <end position="711"/>
    </location>
</feature>
<comment type="similarity">
    <text evidence="3">Belongs to the TUB family.</text>
</comment>
<keyword evidence="10" id="KW-1185">Reference proteome</keyword>
<evidence type="ECO:0000259" key="9">
    <source>
        <dbReference type="PROSITE" id="PS50061"/>
    </source>
</evidence>
<feature type="region of interest" description="Disordered" evidence="8">
    <location>
        <begin position="738"/>
        <end position="784"/>
    </location>
</feature>
<dbReference type="SUPFAM" id="SSF46785">
    <property type="entry name" value="Winged helix' DNA-binding domain"/>
    <property type="match status" value="1"/>
</dbReference>
<feature type="compositionally biased region" description="Low complexity" evidence="8">
    <location>
        <begin position="740"/>
        <end position="751"/>
    </location>
</feature>
<dbReference type="SUPFAM" id="SSF48403">
    <property type="entry name" value="Ankyrin repeat"/>
    <property type="match status" value="2"/>
</dbReference>
<dbReference type="SMART" id="SM00248">
    <property type="entry name" value="ANK"/>
    <property type="match status" value="10"/>
</dbReference>
<accession>A0A1I8I902</accession>
<evidence type="ECO:0000313" key="10">
    <source>
        <dbReference type="Proteomes" id="UP000095280"/>
    </source>
</evidence>
<keyword evidence="4" id="KW-0963">Cytoplasm</keyword>
<dbReference type="PRINTS" id="PR01573">
    <property type="entry name" value="SUPERTUBBY"/>
</dbReference>
<evidence type="ECO:0000256" key="1">
    <source>
        <dbReference type="ARBA" id="ARBA00004496"/>
    </source>
</evidence>
<feature type="repeat" description="ANK" evidence="5">
    <location>
        <begin position="1750"/>
        <end position="1782"/>
    </location>
</feature>
<dbReference type="WBParaSite" id="maker-uti_cns_0010750-snap-gene-0.4-mRNA-1">
    <property type="protein sequence ID" value="maker-uti_cns_0010750-snap-gene-0.4-mRNA-1"/>
    <property type="gene ID" value="maker-uti_cns_0010750-snap-gene-0.4"/>
</dbReference>
<dbReference type="Pfam" id="PF01167">
    <property type="entry name" value="Tub"/>
    <property type="match status" value="1"/>
</dbReference>
<dbReference type="PANTHER" id="PTHR16517">
    <property type="entry name" value="TUBBY-RELATED"/>
    <property type="match status" value="1"/>
</dbReference>
<name>A0A1I8I902_9PLAT</name>
<dbReference type="SMART" id="SM00413">
    <property type="entry name" value="ETS"/>
    <property type="match status" value="1"/>
</dbReference>
<dbReference type="SUPFAM" id="SSF54518">
    <property type="entry name" value="Tubby C-terminal domain-like"/>
    <property type="match status" value="1"/>
</dbReference>
<dbReference type="Gene3D" id="1.10.10.10">
    <property type="entry name" value="Winged helix-like DNA-binding domain superfamily/Winged helix DNA-binding domain"/>
    <property type="match status" value="1"/>
</dbReference>
<feature type="region of interest" description="Disordered" evidence="8">
    <location>
        <begin position="1000"/>
        <end position="1022"/>
    </location>
</feature>
<keyword evidence="5" id="KW-0040">ANK repeat</keyword>
<dbReference type="InterPro" id="IPR000418">
    <property type="entry name" value="Ets_dom"/>
</dbReference>
<dbReference type="PROSITE" id="PS50061">
    <property type="entry name" value="ETS_DOMAIN_3"/>
    <property type="match status" value="1"/>
</dbReference>
<proteinExistence type="inferred from homology"/>
<dbReference type="Pfam" id="PF12796">
    <property type="entry name" value="Ank_2"/>
    <property type="match status" value="1"/>
</dbReference>
<dbReference type="InterPro" id="IPR036388">
    <property type="entry name" value="WH-like_DNA-bd_sf"/>
</dbReference>
<dbReference type="GO" id="GO:0061512">
    <property type="term" value="P:protein localization to cilium"/>
    <property type="evidence" value="ECO:0007669"/>
    <property type="project" value="TreeGrafter"/>
</dbReference>
<protein>
    <submittedName>
        <fullName evidence="11">ETS domain-containing protein</fullName>
    </submittedName>
</protein>
<evidence type="ECO:0000256" key="2">
    <source>
        <dbReference type="ARBA" id="ARBA00005562"/>
    </source>
</evidence>
<dbReference type="GO" id="GO:0043565">
    <property type="term" value="F:sequence-specific DNA binding"/>
    <property type="evidence" value="ECO:0007669"/>
    <property type="project" value="InterPro"/>
</dbReference>
<comment type="similarity">
    <text evidence="2 6">Belongs to the ETS family.</text>
</comment>
<evidence type="ECO:0000256" key="8">
    <source>
        <dbReference type="SAM" id="MobiDB-lite"/>
    </source>
</evidence>
<organism evidence="10 11">
    <name type="scientific">Macrostomum lignano</name>
    <dbReference type="NCBI Taxonomy" id="282301"/>
    <lineage>
        <taxon>Eukaryota</taxon>
        <taxon>Metazoa</taxon>
        <taxon>Spiralia</taxon>
        <taxon>Lophotrochozoa</taxon>
        <taxon>Platyhelminthes</taxon>
        <taxon>Rhabditophora</taxon>
        <taxon>Macrostomorpha</taxon>
        <taxon>Macrostomida</taxon>
        <taxon>Macrostomidae</taxon>
        <taxon>Macrostomum</taxon>
    </lineage>
</organism>
<evidence type="ECO:0000256" key="7">
    <source>
        <dbReference type="SAM" id="Coils"/>
    </source>
</evidence>
<dbReference type="GO" id="GO:0005634">
    <property type="term" value="C:nucleus"/>
    <property type="evidence" value="ECO:0007669"/>
    <property type="project" value="UniProtKB-SubCell"/>
</dbReference>
<dbReference type="InterPro" id="IPR018066">
    <property type="entry name" value="Tubby_C_CS"/>
</dbReference>
<sequence length="3010" mass="335374">SLRLQPFHQTDIPDLGDFALQPAGRDAAGSLKCRISRHSRGMDGSRYPTYYLHLERDDGKRSFLLAARKRKRSRRGEGYVGKLRANFLGTAFTVFDSGLSPKKLTAAKSPEASRRELAGITYETNVLGFRGPRKMTVVLPAMLEAEEGDCVRVDIRPNSEEEGLVERLKRREMSHLMELHNRTPVWNEETQSYVLNFHGRVTQASVKNFQIVRDNDVDQIVMQFGRISDDLFTMDFAYPLCPLQAFGIALSSYLQFQMETDMEKASLNQVFFCELVLKEYVEIPGDLPAKRVAAAPLTRRQSDPNLFVSMATLEPDRLHQLAHCLRIAGHPLMAELLLQTGITFKEAFNGATPWAPAVTSWDSKDPGAAEHTNSLLFGTSNRLPQSVADSLVDSPEAQSDLAEFLSERRLLTWCREILFDPAGADVMSLRRQHAEESWRAARDVREKTAAMAELQAEAQAAVTERDQTIAQLESRLSTLAAAAGAADDVSELRSQLEVSRRHQAASESQAQRATARLEAYSAAFDFVLAESRQFEAEAADQVPSISTDGEATEGGFVENLRQELDDSHRLASFQSEFAGRFLATCRALLEERRQVVQLAERLASSTDGGSGDFDPQQPLAEELSRLVAGQAEENAMLTARHRLLLKVLEGGSVQPTTSDSNDELVAAVESLRRQLAERDRRIASLTTRPAESPAAALSPPPQPPQRSAAVTRAWDEVASPPDSGSTSEMKRYSVLPEIQSASSSNSRGRSGQTPSVIPHSHRKATKREGNVKKREPPGKPMPANVLTRLSLSRRQLKCFTASSRHQRDVTGIVVNRIVRSSAQSEFPPDAAEQVTGSSLVRIRSDELEHQKAIRAQAVVGEVFQLEPVHVWIAVQLCNEPPASPWQQECGQPTERIRLIEKSQNVILGKCPDSCHSTPSARSRVTENSELELSWKPTPSRLSRLTARDTIVGRSRPEGAGSLNSCGVQHFRGSPTICLALRMMANITMISEVQYRFSRSTKSSSSLESPARELKPRNVSNRAKSMTEFWRRHPDETNPECSTGRAAKGEILFLTAHLQDTQANESGMSADEILEFAADLGLPIRTKALQDWSFEDQRRLLSTLMFRHSPRIQRSSRHSMAALSHSVSSHLRSHGLSGMDRYLFDNFGSFLSDEFLLWKKVLEPTAQLPVPSRRKVLWKHLLHLLISSHPSVEWLDAPSGLFRFINSESAARTWAKVKNRPSMDFEKMTHSIRLYYPGKKNIMYKGVRDLEYGFNMGSAEVRAFMELSQCAEPQLGVAAAAAASPLPCWVHRGEGGGLSAHARERSFGCSGRGWSASPEAAKGRQLRDEAVKSFWQPAAQTFETPAALTAAVTDICRSDSSQWATTKANFEKMLDMLQSLAVANQRKSDDFCIEAAESAAENRQWEVVKFLVQAVANQTKRDDFCIEAAESAAENRQWEVLKFLVPTVADQTKKDDCCITAAESAAFNDQWEVFKFLVPTVADKTKRDDFCIKAAKYAARNGQWEVVKFLVQAVADQTKKDDCCIEAAKSAARNGQWEVFKFLVPTVADQTKKDDCCIEAAKSAARNGQWEVLKFLVPTVADQTKRDRCCIDAAEYGARNDQWDVKFLISSLSSPDQKANICFQCAVEACSRLREDVVASLGLEPDWLFQYSTILSFTAAMAIEGRNSVLLNTLSRMKLARITELLCLSISQRHVALAVTLINYHQVSKEHVDLPDSTGATALMLAADAGHHELIEKLIDLGASVRAEDSQGRTALSRACEAGHVRAAKALMDRGADASHRDGRGLTCAQVARRFEQRQVLRLLDPSGAGSPEARQAAAHRFDSGLHRLPDDSQQDKRLSEELHRLLSDAGFTEQRAKCQQRLAGWLQVVARVLTQDGRQMTGSYAEGWANSLVQVNGRTAADSDIDWTVLVAGQQLHLEGGCKGLFRSCRGATRLKEVTEGHAQVAAGAGSQPALTATACGVRPAQDTCHAIECCSSFCEDKIKKMHRCLRTMLFKYSGTKVHLVRATRPSSTNELRVSFSFQEKDIMRRLSTVQGQLFTLIKFIFKRHLPLTLDTPGLKTYHAKTLLFAMLEKHGTHPETEAWQPHNLMRRFKMLEKHGTDPETDAWQPHNLIALLKESLDMMLSFIDSSSSPDECMPHFFMPDAPLYFKNAGIGGDFDNTKARVRDRLREVRSDISGVVEQLRRLVRPLQSEKFYFHPFTLLPLTSIRKGTKYCFRDTENIADVYSVVHQYVNDLQSQLSDRDTLMIRSLLHEQQWCKCAALCMTAMAHLKFGKYEEAERIAMELQRHQVESGLKLQDIRLDIPNIKLPEDSDWAWRFCVPCDCPPRFPFLPEFTQTLFTARLSQPLSSHLYVNFRCLSWSLQAELLRNRAPAIAFDHWIEQLLGDPDLEELLTLAHYSDCRWHVELSLEKMEMIEKERRVAMETQDEEKIGWVRQKRWRVSNRSGSDSGAHRSREDEERRLWARAMLRRDGADLGRLVAMETAAEQRDSWTHAKLSRMRLEKLERPDAAAGVLKVELQSRGRKRKACFTLFCTVLFVLLWRNQQVSAAYDAVFDGQLMSNSLERAPCSRAVEPDVFLDPAFDALEHWADSVPRRISIAIVDVTSYRKLSSITESPIARPETFPAVPIDPDILQESRGSPNWSTGAKQLRQRVGARLRVAEQRRELKMFFLNQEPHMSAGFALNRLLHWDSATPAMPTVGVSTEVVRQSPLRANYRNLEHIRAHNRTVVSELSLHRAQVANSGVSPGGGRLAGRLLKPTCTVPAAPGRIETCRVPGSRPVLIGWPRKAGFAACGRLRLPGADGGVASVRWTRRGSGDQRGRAAADSFGTDGLRLLALRGHPRRVHVCVTGGDRYRGHVKLSHSQQLLRPLTAAAQQQLRAAAGIRGGLRARSGGESGSGGLRPSLAEDLLRPAACRGCCMSMSLSSSRRAAELIGRARWAGTVAVRGALTADFGALGGSLRHRDASRWWLLHLDAQQLLDAGPALHPLGDVKLDFVGKIPCGVRSRLR</sequence>
<dbReference type="Gene3D" id="3.20.90.10">
    <property type="entry name" value="Tubby Protein, Chain A"/>
    <property type="match status" value="1"/>
</dbReference>
<dbReference type="PROSITE" id="PS50088">
    <property type="entry name" value="ANK_REPEAT"/>
    <property type="match status" value="2"/>
</dbReference>
<dbReference type="PROSITE" id="PS50297">
    <property type="entry name" value="ANK_REP_REGION"/>
    <property type="match status" value="2"/>
</dbReference>
<comment type="subcellular location">
    <subcellularLocation>
        <location evidence="1">Cytoplasm</location>
    </subcellularLocation>
    <subcellularLocation>
        <location evidence="6">Nucleus</location>
    </subcellularLocation>
</comment>
<dbReference type="GO" id="GO:0005929">
    <property type="term" value="C:cilium"/>
    <property type="evidence" value="ECO:0007669"/>
    <property type="project" value="TreeGrafter"/>
</dbReference>
<dbReference type="GO" id="GO:0003700">
    <property type="term" value="F:DNA-binding transcription factor activity"/>
    <property type="evidence" value="ECO:0007669"/>
    <property type="project" value="InterPro"/>
</dbReference>
<dbReference type="GO" id="GO:0005737">
    <property type="term" value="C:cytoplasm"/>
    <property type="evidence" value="ECO:0007669"/>
    <property type="project" value="UniProtKB-SubCell"/>
</dbReference>
<keyword evidence="6" id="KW-0238">DNA-binding</keyword>
<reference evidence="11" key="1">
    <citation type="submission" date="2016-11" db="UniProtKB">
        <authorList>
            <consortium name="WormBaseParasite"/>
        </authorList>
    </citation>
    <scope>IDENTIFICATION</scope>
</reference>
<dbReference type="Gene3D" id="1.25.40.20">
    <property type="entry name" value="Ankyrin repeat-containing domain"/>
    <property type="match status" value="2"/>
</dbReference>
<evidence type="ECO:0000256" key="6">
    <source>
        <dbReference type="RuleBase" id="RU004019"/>
    </source>
</evidence>
<dbReference type="Pfam" id="PF00178">
    <property type="entry name" value="Ets"/>
    <property type="match status" value="1"/>
</dbReference>
<dbReference type="InterPro" id="IPR036390">
    <property type="entry name" value="WH_DNA-bd_sf"/>
</dbReference>
<feature type="domain" description="ETS" evidence="9">
    <location>
        <begin position="1174"/>
        <end position="1247"/>
    </location>
</feature>
<dbReference type="Gene3D" id="1.10.1410.40">
    <property type="match status" value="2"/>
</dbReference>
<feature type="repeat" description="ANK" evidence="5">
    <location>
        <begin position="1717"/>
        <end position="1749"/>
    </location>
</feature>
<dbReference type="Proteomes" id="UP000095280">
    <property type="component" value="Unplaced"/>
</dbReference>
<dbReference type="InterPro" id="IPR000007">
    <property type="entry name" value="Tubby_C"/>
</dbReference>
<dbReference type="InterPro" id="IPR025659">
    <property type="entry name" value="Tubby-like_C"/>
</dbReference>
<dbReference type="InterPro" id="IPR036770">
    <property type="entry name" value="Ankyrin_rpt-contain_sf"/>
</dbReference>
<evidence type="ECO:0000256" key="5">
    <source>
        <dbReference type="PROSITE-ProRule" id="PRU00023"/>
    </source>
</evidence>
<dbReference type="PROSITE" id="PS01200">
    <property type="entry name" value="TUB_1"/>
    <property type="match status" value="1"/>
</dbReference>
<evidence type="ECO:0000256" key="3">
    <source>
        <dbReference type="ARBA" id="ARBA00007129"/>
    </source>
</evidence>
<dbReference type="PANTHER" id="PTHR16517:SF7">
    <property type="entry name" value="PROTEIN KING TUBBY"/>
    <property type="match status" value="1"/>
</dbReference>
<evidence type="ECO:0000256" key="4">
    <source>
        <dbReference type="ARBA" id="ARBA00022490"/>
    </source>
</evidence>